<proteinExistence type="predicted"/>
<accession>A0A232F5I7</accession>
<dbReference type="AlphaFoldDB" id="A0A232F5I7"/>
<sequence length="48" mass="5725">RKRERERERERTRRIRDEKSGYTTSEVPLLPLLATASRNSTSPRRELA</sequence>
<dbReference type="EMBL" id="NNAY01000916">
    <property type="protein sequence ID" value="OXU25935.1"/>
    <property type="molecule type" value="Genomic_DNA"/>
</dbReference>
<comment type="caution">
    <text evidence="2">The sequence shown here is derived from an EMBL/GenBank/DDBJ whole genome shotgun (WGS) entry which is preliminary data.</text>
</comment>
<organism evidence="2 3">
    <name type="scientific">Trichomalopsis sarcophagae</name>
    <dbReference type="NCBI Taxonomy" id="543379"/>
    <lineage>
        <taxon>Eukaryota</taxon>
        <taxon>Metazoa</taxon>
        <taxon>Ecdysozoa</taxon>
        <taxon>Arthropoda</taxon>
        <taxon>Hexapoda</taxon>
        <taxon>Insecta</taxon>
        <taxon>Pterygota</taxon>
        <taxon>Neoptera</taxon>
        <taxon>Endopterygota</taxon>
        <taxon>Hymenoptera</taxon>
        <taxon>Apocrita</taxon>
        <taxon>Proctotrupomorpha</taxon>
        <taxon>Chalcidoidea</taxon>
        <taxon>Pteromalidae</taxon>
        <taxon>Pteromalinae</taxon>
        <taxon>Trichomalopsis</taxon>
    </lineage>
</organism>
<feature type="compositionally biased region" description="Basic and acidic residues" evidence="1">
    <location>
        <begin position="1"/>
        <end position="20"/>
    </location>
</feature>
<feature type="non-terminal residue" evidence="2">
    <location>
        <position position="1"/>
    </location>
</feature>
<evidence type="ECO:0000313" key="2">
    <source>
        <dbReference type="EMBL" id="OXU25935.1"/>
    </source>
</evidence>
<reference evidence="2 3" key="1">
    <citation type="journal article" date="2017" name="Curr. Biol.">
        <title>The Evolution of Venom by Co-option of Single-Copy Genes.</title>
        <authorList>
            <person name="Martinson E.O."/>
            <person name="Mrinalini"/>
            <person name="Kelkar Y.D."/>
            <person name="Chang C.H."/>
            <person name="Werren J.H."/>
        </authorList>
    </citation>
    <scope>NUCLEOTIDE SEQUENCE [LARGE SCALE GENOMIC DNA]</scope>
    <source>
        <strain evidence="2 3">Alberta</strain>
        <tissue evidence="2">Whole body</tissue>
    </source>
</reference>
<evidence type="ECO:0000256" key="1">
    <source>
        <dbReference type="SAM" id="MobiDB-lite"/>
    </source>
</evidence>
<protein>
    <submittedName>
        <fullName evidence="2">Uncharacterized protein</fullName>
    </submittedName>
</protein>
<keyword evidence="3" id="KW-1185">Reference proteome</keyword>
<evidence type="ECO:0000313" key="3">
    <source>
        <dbReference type="Proteomes" id="UP000215335"/>
    </source>
</evidence>
<name>A0A232F5I7_9HYME</name>
<dbReference type="Proteomes" id="UP000215335">
    <property type="component" value="Unassembled WGS sequence"/>
</dbReference>
<feature type="region of interest" description="Disordered" evidence="1">
    <location>
        <begin position="1"/>
        <end position="48"/>
    </location>
</feature>
<gene>
    <name evidence="2" type="ORF">TSAR_008717</name>
</gene>